<evidence type="ECO:0000313" key="2">
    <source>
        <dbReference type="Proteomes" id="UP001589747"/>
    </source>
</evidence>
<reference evidence="1 2" key="1">
    <citation type="submission" date="2024-09" db="EMBL/GenBank/DDBJ databases">
        <authorList>
            <person name="Sun Q."/>
            <person name="Mori K."/>
        </authorList>
    </citation>
    <scope>NUCLEOTIDE SEQUENCE [LARGE SCALE GENOMIC DNA]</scope>
    <source>
        <strain evidence="1 2">TISTR 2452</strain>
    </source>
</reference>
<proteinExistence type="predicted"/>
<dbReference type="EMBL" id="JBHMDO010000003">
    <property type="protein sequence ID" value="MFB9324861.1"/>
    <property type="molecule type" value="Genomic_DNA"/>
</dbReference>
<dbReference type="InterPro" id="IPR029016">
    <property type="entry name" value="GAF-like_dom_sf"/>
</dbReference>
<name>A0ABV5KI05_9BACL</name>
<protein>
    <recommendedName>
        <fullName evidence="3">GAF domain-containing protein</fullName>
    </recommendedName>
</protein>
<keyword evidence="2" id="KW-1185">Reference proteome</keyword>
<gene>
    <name evidence="1" type="ORF">ACFFSY_02755</name>
</gene>
<dbReference type="Proteomes" id="UP001589747">
    <property type="component" value="Unassembled WGS sequence"/>
</dbReference>
<comment type="caution">
    <text evidence="1">The sequence shown here is derived from an EMBL/GenBank/DDBJ whole genome shotgun (WGS) entry which is preliminary data.</text>
</comment>
<evidence type="ECO:0008006" key="3">
    <source>
        <dbReference type="Google" id="ProtNLM"/>
    </source>
</evidence>
<evidence type="ECO:0000313" key="1">
    <source>
        <dbReference type="EMBL" id="MFB9324861.1"/>
    </source>
</evidence>
<dbReference type="SUPFAM" id="SSF55781">
    <property type="entry name" value="GAF domain-like"/>
    <property type="match status" value="1"/>
</dbReference>
<organism evidence="1 2">
    <name type="scientific">Paenibacillus aurantiacus</name>
    <dbReference type="NCBI Taxonomy" id="1936118"/>
    <lineage>
        <taxon>Bacteria</taxon>
        <taxon>Bacillati</taxon>
        <taxon>Bacillota</taxon>
        <taxon>Bacilli</taxon>
        <taxon>Bacillales</taxon>
        <taxon>Paenibacillaceae</taxon>
        <taxon>Paenibacillus</taxon>
    </lineage>
</organism>
<dbReference type="RefSeq" id="WP_377489521.1">
    <property type="nucleotide sequence ID" value="NZ_JBHMDO010000003.1"/>
</dbReference>
<dbReference type="Gene3D" id="3.30.450.40">
    <property type="match status" value="1"/>
</dbReference>
<sequence>MNGLRLQERLSLALARLCRSSGSDFAALALPAADYRLMRWNIVLGGRNAKVAQLKIKPGVGIGGMVLRHGTVYTVNEIENAELLTECPVMLAERLTAGIAYPVQAEPGGYSGILLLGRRGRQAYEKKELPWAEAPLRLSELTGDKADGGEAYTAPVDAKE</sequence>
<accession>A0ABV5KI05</accession>